<evidence type="ECO:0000313" key="3">
    <source>
        <dbReference type="EMBL" id="SGZ54736.1"/>
    </source>
</evidence>
<evidence type="ECO:0000313" key="4">
    <source>
        <dbReference type="Proteomes" id="UP000182259"/>
    </source>
</evidence>
<feature type="region of interest" description="Disordered" evidence="1">
    <location>
        <begin position="415"/>
        <end position="441"/>
    </location>
</feature>
<keyword evidence="2" id="KW-0732">Signal</keyword>
<sequence length="472" mass="49695">MLSVLISVFFAGLVSADHFYIYIDAPGSEFDKWLVDEGSVPWGEFLAHYYFLTSKPEEAASGFNGGGQYGNFLFNPHNDPLGVTDYLLTDRGGMNAVWPNGIIETDYNFYVCNSEDTRVPTDQWILYGKLKNDILSVLDPSISPVGLVSLPIVSDVSTDILTPAITIDDDGESTPADGSGATDEVPVPGDTTVTPIVDSNTDVQVNTDIEVVNTDIVNTDVVNTDNVANTDVVVNSEIPTTTGDPVFRARETKPVSINFDRCIPVVLHTLANLTDLNPSCTDPTCSEKPTCLTICKPCPTSLVCPAVCEPITVCDPDPNTPSTPTPDPNTPSTPTPDPNTPSPSIEIIPGCPTCVKTVINWVITCPSATTITISTCPQVNVCSPTVLLLPPGTHSFTGRAVVPATSGSITVTKSPTGTAKVSGTAKTSGTSRAAGSSGASGTGSLTAFNGAVEKRSFFGSVFGLLIFLFMLI</sequence>
<feature type="region of interest" description="Disordered" evidence="1">
    <location>
        <begin position="319"/>
        <end position="342"/>
    </location>
</feature>
<organism evidence="3 4">
    <name type="scientific">Sungouiella intermedia</name>
    <dbReference type="NCBI Taxonomy" id="45354"/>
    <lineage>
        <taxon>Eukaryota</taxon>
        <taxon>Fungi</taxon>
        <taxon>Dikarya</taxon>
        <taxon>Ascomycota</taxon>
        <taxon>Saccharomycotina</taxon>
        <taxon>Pichiomycetes</taxon>
        <taxon>Metschnikowiaceae</taxon>
        <taxon>Sungouiella</taxon>
    </lineage>
</organism>
<feature type="signal peptide" evidence="2">
    <location>
        <begin position="1"/>
        <end position="16"/>
    </location>
</feature>
<dbReference type="EMBL" id="LT635767">
    <property type="protein sequence ID" value="SGZ54736.1"/>
    <property type="molecule type" value="Genomic_DNA"/>
</dbReference>
<accession>A0A1L0DFQ2</accession>
<feature type="chain" id="PRO_5009680843" evidence="2">
    <location>
        <begin position="17"/>
        <end position="472"/>
    </location>
</feature>
<gene>
    <name evidence="3" type="ORF">SAMEA4029009_CIC11G00000004540</name>
</gene>
<proteinExistence type="predicted"/>
<name>A0A1L0DFQ2_9ASCO</name>
<reference evidence="3 4" key="1">
    <citation type="submission" date="2016-10" db="EMBL/GenBank/DDBJ databases">
        <authorList>
            <person name="de Groot N.N."/>
        </authorList>
    </citation>
    <scope>NUCLEOTIDE SEQUENCE [LARGE SCALE GENOMIC DNA]</scope>
    <source>
        <strain evidence="3 4">PYCC 4715</strain>
    </source>
</reference>
<feature type="compositionally biased region" description="Pro residues" evidence="1">
    <location>
        <begin position="319"/>
        <end position="341"/>
    </location>
</feature>
<dbReference type="AlphaFoldDB" id="A0A1L0DFQ2"/>
<protein>
    <submittedName>
        <fullName evidence="3">CIC11C00000004540</fullName>
    </submittedName>
</protein>
<dbReference type="Proteomes" id="UP000182259">
    <property type="component" value="Chromosome IV"/>
</dbReference>
<feature type="compositionally biased region" description="Low complexity" evidence="1">
    <location>
        <begin position="422"/>
        <end position="441"/>
    </location>
</feature>
<evidence type="ECO:0000256" key="1">
    <source>
        <dbReference type="SAM" id="MobiDB-lite"/>
    </source>
</evidence>
<evidence type="ECO:0000256" key="2">
    <source>
        <dbReference type="SAM" id="SignalP"/>
    </source>
</evidence>
<feature type="region of interest" description="Disordered" evidence="1">
    <location>
        <begin position="166"/>
        <end position="197"/>
    </location>
</feature>